<organism evidence="6 7">
    <name type="scientific">Rhynocoris fuscipes</name>
    <dbReference type="NCBI Taxonomy" id="488301"/>
    <lineage>
        <taxon>Eukaryota</taxon>
        <taxon>Metazoa</taxon>
        <taxon>Ecdysozoa</taxon>
        <taxon>Arthropoda</taxon>
        <taxon>Hexapoda</taxon>
        <taxon>Insecta</taxon>
        <taxon>Pterygota</taxon>
        <taxon>Neoptera</taxon>
        <taxon>Paraneoptera</taxon>
        <taxon>Hemiptera</taxon>
        <taxon>Heteroptera</taxon>
        <taxon>Panheteroptera</taxon>
        <taxon>Cimicomorpha</taxon>
        <taxon>Reduviidae</taxon>
        <taxon>Harpactorinae</taxon>
        <taxon>Harpactorini</taxon>
        <taxon>Rhynocoris</taxon>
    </lineage>
</organism>
<gene>
    <name evidence="6" type="ORF">O3M35_006437</name>
</gene>
<proteinExistence type="predicted"/>
<dbReference type="Proteomes" id="UP001461498">
    <property type="component" value="Unassembled WGS sequence"/>
</dbReference>
<evidence type="ECO:0000313" key="6">
    <source>
        <dbReference type="EMBL" id="KAK9509023.1"/>
    </source>
</evidence>
<dbReference type="EMBL" id="JAPXFL010000003">
    <property type="protein sequence ID" value="KAK9509023.1"/>
    <property type="molecule type" value="Genomic_DNA"/>
</dbReference>
<reference evidence="6 7" key="1">
    <citation type="submission" date="2022-12" db="EMBL/GenBank/DDBJ databases">
        <title>Chromosome-level genome assembly of true bugs.</title>
        <authorList>
            <person name="Ma L."/>
            <person name="Li H."/>
        </authorList>
    </citation>
    <scope>NUCLEOTIDE SEQUENCE [LARGE SCALE GENOMIC DNA]</scope>
    <source>
        <strain evidence="6">Lab_2022b</strain>
    </source>
</reference>
<evidence type="ECO:0000256" key="1">
    <source>
        <dbReference type="SAM" id="MobiDB-lite"/>
    </source>
</evidence>
<keyword evidence="2" id="KW-0812">Transmembrane</keyword>
<dbReference type="PANTHER" id="PTHR10132:SF14">
    <property type="entry name" value="SARCOGLYCAN ALPHA, ISOFORM C"/>
    <property type="match status" value="1"/>
</dbReference>
<dbReference type="Pfam" id="PF05510">
    <property type="entry name" value="Sarcoglycan_2"/>
    <property type="match status" value="1"/>
</dbReference>
<keyword evidence="2" id="KW-1133">Transmembrane helix</keyword>
<keyword evidence="2" id="KW-0472">Membrane</keyword>
<evidence type="ECO:0000313" key="7">
    <source>
        <dbReference type="Proteomes" id="UP001461498"/>
    </source>
</evidence>
<evidence type="ECO:0000259" key="5">
    <source>
        <dbReference type="Pfam" id="PF20989"/>
    </source>
</evidence>
<dbReference type="AlphaFoldDB" id="A0AAW1DDQ7"/>
<sequence length="379" mass="43130">MMLPVLILLLGGHAVLSVEVQTTKLFVLPINPSLFNWTAEDISVHGFWYRGSMVNSPDLPSWMNYMYSMRYNAGYIYGVPPTKQPDLTIELIGMNKKTFETRRIVKSINITEKQEPAKYEIQMKIDNLNIDDLFDGRRLQTLMDVFKEVLWSDAEDLYATFLDSAIKLGARLPLKPQEGEGVVVHLGSTSEFSQELINLQEEVKPLWKRISCPRDFKRTTVDRHFRPRGFLPDWCSFRLNKIERDGTDKAQFMEYPLGDRNSAWELPSRVSLPARNYSAEMATTLIVPVVSIILLAVLLSFILCFHHDAIGAKRLENSSSRLDPSDMTSVEYDTLENSASTLRASTVLQMSPRLNGDAGDAYRPSPPPYSSTKRVMYDS</sequence>
<feature type="domain" description="Sarcoglycan alpha/epsilon second" evidence="5">
    <location>
        <begin position="117"/>
        <end position="239"/>
    </location>
</feature>
<name>A0AAW1DDQ7_9HEMI</name>
<evidence type="ECO:0000256" key="3">
    <source>
        <dbReference type="SAM" id="SignalP"/>
    </source>
</evidence>
<dbReference type="InterPro" id="IPR048347">
    <property type="entry name" value="Sarcoglycan_C"/>
</dbReference>
<evidence type="ECO:0008006" key="8">
    <source>
        <dbReference type="Google" id="ProtNLM"/>
    </source>
</evidence>
<dbReference type="GO" id="GO:0016012">
    <property type="term" value="C:sarcoglycan complex"/>
    <property type="evidence" value="ECO:0007669"/>
    <property type="project" value="InterPro"/>
</dbReference>
<comment type="caution">
    <text evidence="6">The sequence shown here is derived from an EMBL/GenBank/DDBJ whole genome shotgun (WGS) entry which is preliminary data.</text>
</comment>
<feature type="domain" description="Sarcoglycan alpha/epsilon N-terminal" evidence="4">
    <location>
        <begin position="19"/>
        <end position="107"/>
    </location>
</feature>
<accession>A0AAW1DDQ7</accession>
<evidence type="ECO:0000259" key="4">
    <source>
        <dbReference type="Pfam" id="PF05510"/>
    </source>
</evidence>
<protein>
    <recommendedName>
        <fullName evidence="8">Epsilon-sarcoglycan</fullName>
    </recommendedName>
</protein>
<evidence type="ECO:0000256" key="2">
    <source>
        <dbReference type="SAM" id="Phobius"/>
    </source>
</evidence>
<feature type="transmembrane region" description="Helical" evidence="2">
    <location>
        <begin position="285"/>
        <end position="305"/>
    </location>
</feature>
<dbReference type="Pfam" id="PF20989">
    <property type="entry name" value="Sarcoglycan_2_C"/>
    <property type="match status" value="1"/>
</dbReference>
<feature type="region of interest" description="Disordered" evidence="1">
    <location>
        <begin position="352"/>
        <end position="379"/>
    </location>
</feature>
<dbReference type="InterPro" id="IPR008908">
    <property type="entry name" value="Sarcoglycan_alpha/epsilon"/>
</dbReference>
<keyword evidence="3" id="KW-0732">Signal</keyword>
<feature type="signal peptide" evidence="3">
    <location>
        <begin position="1"/>
        <end position="17"/>
    </location>
</feature>
<keyword evidence="7" id="KW-1185">Reference proteome</keyword>
<dbReference type="InterPro" id="IPR048346">
    <property type="entry name" value="Sarcoglycan_N"/>
</dbReference>
<feature type="chain" id="PRO_5043687930" description="Epsilon-sarcoglycan" evidence="3">
    <location>
        <begin position="18"/>
        <end position="379"/>
    </location>
</feature>
<dbReference type="PANTHER" id="PTHR10132">
    <property type="entry name" value="ALPHA-/EPSILON-SARCOGLYCAN FAMILY MEMBER"/>
    <property type="match status" value="1"/>
</dbReference>